<keyword evidence="2" id="KW-1185">Reference proteome</keyword>
<dbReference type="Proteomes" id="UP001162156">
    <property type="component" value="Unassembled WGS sequence"/>
</dbReference>
<organism evidence="1 2">
    <name type="scientific">Rhamnusium bicolor</name>
    <dbReference type="NCBI Taxonomy" id="1586634"/>
    <lineage>
        <taxon>Eukaryota</taxon>
        <taxon>Metazoa</taxon>
        <taxon>Ecdysozoa</taxon>
        <taxon>Arthropoda</taxon>
        <taxon>Hexapoda</taxon>
        <taxon>Insecta</taxon>
        <taxon>Pterygota</taxon>
        <taxon>Neoptera</taxon>
        <taxon>Endopterygota</taxon>
        <taxon>Coleoptera</taxon>
        <taxon>Polyphaga</taxon>
        <taxon>Cucujiformia</taxon>
        <taxon>Chrysomeloidea</taxon>
        <taxon>Cerambycidae</taxon>
        <taxon>Lepturinae</taxon>
        <taxon>Rhagiini</taxon>
        <taxon>Rhamnusium</taxon>
    </lineage>
</organism>
<sequence length="79" mass="9021">MGESRHPLYIAFSVFSNGRKLLLVSKNSKEQIQTFHGLKVISIMWIVAGHGFSVWPNISVTNQSDKEEVSFIYFSDIFI</sequence>
<gene>
    <name evidence="1" type="ORF">NQ314_008366</name>
</gene>
<protein>
    <submittedName>
        <fullName evidence="1">Uncharacterized protein</fullName>
    </submittedName>
</protein>
<proteinExistence type="predicted"/>
<dbReference type="InterPro" id="IPR052728">
    <property type="entry name" value="O2_lipid_transport_reg"/>
</dbReference>
<dbReference type="PANTHER" id="PTHR11161">
    <property type="entry name" value="O-ACYLTRANSFERASE"/>
    <property type="match status" value="1"/>
</dbReference>
<comment type="caution">
    <text evidence="1">The sequence shown here is derived from an EMBL/GenBank/DDBJ whole genome shotgun (WGS) entry which is preliminary data.</text>
</comment>
<evidence type="ECO:0000313" key="2">
    <source>
        <dbReference type="Proteomes" id="UP001162156"/>
    </source>
</evidence>
<dbReference type="PANTHER" id="PTHR11161:SF0">
    <property type="entry name" value="O-ACYLTRANSFERASE LIKE PROTEIN"/>
    <property type="match status" value="1"/>
</dbReference>
<evidence type="ECO:0000313" key="1">
    <source>
        <dbReference type="EMBL" id="KAJ8948702.1"/>
    </source>
</evidence>
<accession>A0AAV8YAR8</accession>
<dbReference type="EMBL" id="JANEYF010002279">
    <property type="protein sequence ID" value="KAJ8948702.1"/>
    <property type="molecule type" value="Genomic_DNA"/>
</dbReference>
<reference evidence="1" key="1">
    <citation type="journal article" date="2023" name="Insect Mol. Biol.">
        <title>Genome sequencing provides insights into the evolution of gene families encoding plant cell wall-degrading enzymes in longhorned beetles.</title>
        <authorList>
            <person name="Shin N.R."/>
            <person name="Okamura Y."/>
            <person name="Kirsch R."/>
            <person name="Pauchet Y."/>
        </authorList>
    </citation>
    <scope>NUCLEOTIDE SEQUENCE</scope>
    <source>
        <strain evidence="1">RBIC_L_NR</strain>
    </source>
</reference>
<dbReference type="AlphaFoldDB" id="A0AAV8YAR8"/>
<name>A0AAV8YAR8_9CUCU</name>